<dbReference type="PIRSF" id="PIRSF019574">
    <property type="entry name" value="Periplasmic_polyamine_BP"/>
    <property type="match status" value="1"/>
</dbReference>
<dbReference type="InterPro" id="IPR006059">
    <property type="entry name" value="SBP"/>
</dbReference>
<dbReference type="PROSITE" id="PS51257">
    <property type="entry name" value="PROKAR_LIPOPROTEIN"/>
    <property type="match status" value="1"/>
</dbReference>
<sequence length="357" mass="39003">MKKVLSLVLAVLLVCPLLTACGGSSSSQYPNGEVNVLNWGEYISDGQDGTMDVIAKFQEETGIKVNYNVCPDNETLYANLQQGDSYDVIIPSDYMISRLIDEGMLTPLNFDNIPNASDVDPKFLNPAYDPDSAYSVPYMWGTVGIIYNTTMVDQAVTSWDSLFDQKYAGQVLMINNSRDAIGVALKDLGYSYNTTDQAQITEAVNLLIQQKKDGIVQAYVMDEIFDKLEGGEAAMGVYYAGDYLTMYENNPDLAFVIPSEGSNIFTDAMCIPAGAANQSNAEKFINFMCSTDVGVANCEAIGYSTPLMSVMKALDPAITSNPVAYPSDDVLASCEAFLNLPDATLKFYDSEWLRLKA</sequence>
<keyword evidence="4" id="KW-0574">Periplasm</keyword>
<dbReference type="AlphaFoldDB" id="A0A644XT04"/>
<name>A0A644XT04_9ZZZZ</name>
<evidence type="ECO:0000313" key="5">
    <source>
        <dbReference type="EMBL" id="MPM18888.1"/>
    </source>
</evidence>
<dbReference type="Pfam" id="PF13416">
    <property type="entry name" value="SBP_bac_8"/>
    <property type="match status" value="1"/>
</dbReference>
<dbReference type="GO" id="GO:0015846">
    <property type="term" value="P:polyamine transport"/>
    <property type="evidence" value="ECO:0007669"/>
    <property type="project" value="InterPro"/>
</dbReference>
<evidence type="ECO:0000256" key="1">
    <source>
        <dbReference type="ARBA" id="ARBA00004418"/>
    </source>
</evidence>
<dbReference type="PANTHER" id="PTHR30222:SF17">
    <property type="entry name" value="SPERMIDINE_PUTRESCINE-BINDING PERIPLASMIC PROTEIN"/>
    <property type="match status" value="1"/>
</dbReference>
<dbReference type="CDD" id="cd13590">
    <property type="entry name" value="PBP2_PotD_PotF_like"/>
    <property type="match status" value="1"/>
</dbReference>
<keyword evidence="3" id="KW-0732">Signal</keyword>
<dbReference type="Gene3D" id="3.40.190.10">
    <property type="entry name" value="Periplasmic binding protein-like II"/>
    <property type="match status" value="2"/>
</dbReference>
<gene>
    <name evidence="5" type="primary">potD_9</name>
    <name evidence="5" type="ORF">SDC9_65306</name>
</gene>
<organism evidence="5">
    <name type="scientific">bioreactor metagenome</name>
    <dbReference type="NCBI Taxonomy" id="1076179"/>
    <lineage>
        <taxon>unclassified sequences</taxon>
        <taxon>metagenomes</taxon>
        <taxon>ecological metagenomes</taxon>
    </lineage>
</organism>
<reference evidence="5" key="1">
    <citation type="submission" date="2019-08" db="EMBL/GenBank/DDBJ databases">
        <authorList>
            <person name="Kucharzyk K."/>
            <person name="Murdoch R.W."/>
            <person name="Higgins S."/>
            <person name="Loffler F."/>
        </authorList>
    </citation>
    <scope>NUCLEOTIDE SEQUENCE</scope>
</reference>
<dbReference type="EMBL" id="VSSQ01003071">
    <property type="protein sequence ID" value="MPM18888.1"/>
    <property type="molecule type" value="Genomic_DNA"/>
</dbReference>
<dbReference type="GO" id="GO:0019808">
    <property type="term" value="F:polyamine binding"/>
    <property type="evidence" value="ECO:0007669"/>
    <property type="project" value="InterPro"/>
</dbReference>
<dbReference type="PANTHER" id="PTHR30222">
    <property type="entry name" value="SPERMIDINE/PUTRESCINE-BINDING PERIPLASMIC PROTEIN"/>
    <property type="match status" value="1"/>
</dbReference>
<proteinExistence type="predicted"/>
<dbReference type="GO" id="GO:0042597">
    <property type="term" value="C:periplasmic space"/>
    <property type="evidence" value="ECO:0007669"/>
    <property type="project" value="UniProtKB-SubCell"/>
</dbReference>
<evidence type="ECO:0000256" key="3">
    <source>
        <dbReference type="ARBA" id="ARBA00022729"/>
    </source>
</evidence>
<comment type="caution">
    <text evidence="5">The sequence shown here is derived from an EMBL/GenBank/DDBJ whole genome shotgun (WGS) entry which is preliminary data.</text>
</comment>
<dbReference type="SUPFAM" id="SSF53850">
    <property type="entry name" value="Periplasmic binding protein-like II"/>
    <property type="match status" value="1"/>
</dbReference>
<accession>A0A644XT04</accession>
<evidence type="ECO:0000256" key="2">
    <source>
        <dbReference type="ARBA" id="ARBA00022448"/>
    </source>
</evidence>
<evidence type="ECO:0000256" key="4">
    <source>
        <dbReference type="ARBA" id="ARBA00022764"/>
    </source>
</evidence>
<protein>
    <submittedName>
        <fullName evidence="5">Spermidine/putrescine-binding periplasmic protein</fullName>
    </submittedName>
</protein>
<dbReference type="PRINTS" id="PR00909">
    <property type="entry name" value="SPERMDNBNDNG"/>
</dbReference>
<dbReference type="InterPro" id="IPR001188">
    <property type="entry name" value="Sperm_putr-bd"/>
</dbReference>
<comment type="subcellular location">
    <subcellularLocation>
        <location evidence="1">Periplasm</location>
    </subcellularLocation>
</comment>
<keyword evidence="2" id="KW-0813">Transport</keyword>